<comment type="subunit">
    <text evidence="1">Self-associates forming complexes of several hundred monomers.</text>
</comment>
<dbReference type="OrthoDB" id="63267at2759"/>
<protein>
    <recommendedName>
        <fullName evidence="2">Regulatory protein zeste</fullName>
    </recommendedName>
</protein>
<keyword evidence="3" id="KW-0805">Transcription regulation</keyword>
<proteinExistence type="predicted"/>
<dbReference type="Pfam" id="PF13873">
    <property type="entry name" value="Myb_DNA-bind_5"/>
    <property type="match status" value="1"/>
</dbReference>
<dbReference type="Proteomes" id="UP000494256">
    <property type="component" value="Unassembled WGS sequence"/>
</dbReference>
<evidence type="ECO:0000256" key="3">
    <source>
        <dbReference type="ARBA" id="ARBA00023015"/>
    </source>
</evidence>
<evidence type="ECO:0000256" key="6">
    <source>
        <dbReference type="SAM" id="Coils"/>
    </source>
</evidence>
<keyword evidence="4" id="KW-0804">Transcription</keyword>
<dbReference type="InterPro" id="IPR028002">
    <property type="entry name" value="Myb_DNA-bind_5"/>
</dbReference>
<comment type="caution">
    <text evidence="8">The sequence shown here is derived from an EMBL/GenBank/DDBJ whole genome shotgun (WGS) entry which is preliminary data.</text>
</comment>
<comment type="function">
    <text evidence="5">Involved in transvection phenomena (= synapsis-dependent gene expression), where the synaptic pairing of chromosomes carrying genes with which zeste interacts influences the expression of these genes. Zeste binds to DNA and stimulates transcription from a nearby promoter.</text>
</comment>
<dbReference type="EMBL" id="CADEBD010000331">
    <property type="protein sequence ID" value="CAB3246637.1"/>
    <property type="molecule type" value="Genomic_DNA"/>
</dbReference>
<evidence type="ECO:0000259" key="7">
    <source>
        <dbReference type="Pfam" id="PF13873"/>
    </source>
</evidence>
<evidence type="ECO:0000313" key="9">
    <source>
        <dbReference type="Proteomes" id="UP000494256"/>
    </source>
</evidence>
<name>A0A8S1APS8_ARCPL</name>
<feature type="coiled-coil region" evidence="6">
    <location>
        <begin position="208"/>
        <end position="235"/>
    </location>
</feature>
<accession>A0A8S1APS8</accession>
<evidence type="ECO:0000313" key="8">
    <source>
        <dbReference type="EMBL" id="CAB3246637.1"/>
    </source>
</evidence>
<evidence type="ECO:0000256" key="5">
    <source>
        <dbReference type="ARBA" id="ARBA00025466"/>
    </source>
</evidence>
<dbReference type="AlphaFoldDB" id="A0A8S1APS8"/>
<gene>
    <name evidence="8" type="ORF">APLA_LOCUS11601</name>
</gene>
<organism evidence="8 9">
    <name type="scientific">Arctia plantaginis</name>
    <name type="common">Wood tiger moth</name>
    <name type="synonym">Phalaena plantaginis</name>
    <dbReference type="NCBI Taxonomy" id="874455"/>
    <lineage>
        <taxon>Eukaryota</taxon>
        <taxon>Metazoa</taxon>
        <taxon>Ecdysozoa</taxon>
        <taxon>Arthropoda</taxon>
        <taxon>Hexapoda</taxon>
        <taxon>Insecta</taxon>
        <taxon>Pterygota</taxon>
        <taxon>Neoptera</taxon>
        <taxon>Endopterygota</taxon>
        <taxon>Lepidoptera</taxon>
        <taxon>Glossata</taxon>
        <taxon>Ditrysia</taxon>
        <taxon>Noctuoidea</taxon>
        <taxon>Erebidae</taxon>
        <taxon>Arctiinae</taxon>
        <taxon>Arctia</taxon>
    </lineage>
</organism>
<evidence type="ECO:0000256" key="1">
    <source>
        <dbReference type="ARBA" id="ARBA00011764"/>
    </source>
</evidence>
<evidence type="ECO:0000256" key="4">
    <source>
        <dbReference type="ARBA" id="ARBA00023163"/>
    </source>
</evidence>
<reference evidence="8 9" key="1">
    <citation type="submission" date="2020-04" db="EMBL/GenBank/DDBJ databases">
        <authorList>
            <person name="Wallbank WR R."/>
            <person name="Pardo Diaz C."/>
            <person name="Kozak K."/>
            <person name="Martin S."/>
            <person name="Jiggins C."/>
            <person name="Moest M."/>
            <person name="Warren A I."/>
            <person name="Byers J.R.P. K."/>
            <person name="Montejo-Kovacevich G."/>
            <person name="Yen C E."/>
        </authorList>
    </citation>
    <scope>NUCLEOTIDE SEQUENCE [LARGE SCALE GENOMIC DNA]</scope>
</reference>
<sequence>MTGDNSYYRRRITRPQLEVLVQYMERYPALALASARSREGHIQRKRMWEKISRTLNRVDQDQARSGHSWHRYWLDLKFKVRRKYSVIQKCQVEGTHCTILLSPLEDRIVKVLTDDKGNLFPIGSIYHQMLQYPLKESTNNKLKPISDLGRKIDDVININDVTEDTREDFTTIENDHLPEHILLPDSSDVKPTVDRLKHIPDVDPIQILAEEKKPIEELRRELVEFELRKQKELFEMEKQHKREKHEMEMSILMIKKQIMTKELNKL</sequence>
<keyword evidence="6" id="KW-0175">Coiled coil</keyword>
<evidence type="ECO:0000256" key="2">
    <source>
        <dbReference type="ARBA" id="ARBA00016807"/>
    </source>
</evidence>
<feature type="domain" description="Myb/SANT-like DNA-binding" evidence="7">
    <location>
        <begin position="11"/>
        <end position="84"/>
    </location>
</feature>